<evidence type="ECO:0000256" key="2">
    <source>
        <dbReference type="ARBA" id="ARBA00009142"/>
    </source>
</evidence>
<accession>A0A1I2V6K0</accession>
<dbReference type="GO" id="GO:0005886">
    <property type="term" value="C:plasma membrane"/>
    <property type="evidence" value="ECO:0007669"/>
    <property type="project" value="UniProtKB-SubCell"/>
</dbReference>
<dbReference type="STRING" id="185761.SAMN05660282_02086"/>
<comment type="similarity">
    <text evidence="2 8">Belongs to the 4-toluene sulfonate uptake permease (TSUP) (TC 2.A.102) family.</text>
</comment>
<evidence type="ECO:0000256" key="3">
    <source>
        <dbReference type="ARBA" id="ARBA00022448"/>
    </source>
</evidence>
<protein>
    <recommendedName>
        <fullName evidence="8">Probable membrane transporter protein</fullName>
    </recommendedName>
</protein>
<evidence type="ECO:0000256" key="6">
    <source>
        <dbReference type="ARBA" id="ARBA00022989"/>
    </source>
</evidence>
<evidence type="ECO:0000256" key="5">
    <source>
        <dbReference type="ARBA" id="ARBA00022692"/>
    </source>
</evidence>
<feature type="transmembrane region" description="Helical" evidence="8">
    <location>
        <begin position="194"/>
        <end position="216"/>
    </location>
</feature>
<dbReference type="PANTHER" id="PTHR30269">
    <property type="entry name" value="TRANSMEMBRANE PROTEIN YFCA"/>
    <property type="match status" value="1"/>
</dbReference>
<dbReference type="InterPro" id="IPR002781">
    <property type="entry name" value="TM_pro_TauE-like"/>
</dbReference>
<dbReference type="Pfam" id="PF01925">
    <property type="entry name" value="TauE"/>
    <property type="match status" value="1"/>
</dbReference>
<evidence type="ECO:0000256" key="1">
    <source>
        <dbReference type="ARBA" id="ARBA00004651"/>
    </source>
</evidence>
<reference evidence="9 10" key="1">
    <citation type="submission" date="2016-10" db="EMBL/GenBank/DDBJ databases">
        <authorList>
            <person name="de Groot N.N."/>
        </authorList>
    </citation>
    <scope>NUCLEOTIDE SEQUENCE [LARGE SCALE GENOMIC DNA]</scope>
    <source>
        <strain>J11</strain>
        <strain evidence="10">PG 39</strain>
    </source>
</reference>
<feature type="transmembrane region" description="Helical" evidence="8">
    <location>
        <begin position="44"/>
        <end position="67"/>
    </location>
</feature>
<feature type="transmembrane region" description="Helical" evidence="8">
    <location>
        <begin position="79"/>
        <end position="99"/>
    </location>
</feature>
<evidence type="ECO:0000256" key="8">
    <source>
        <dbReference type="RuleBase" id="RU363041"/>
    </source>
</evidence>
<feature type="transmembrane region" description="Helical" evidence="8">
    <location>
        <begin position="12"/>
        <end position="38"/>
    </location>
</feature>
<gene>
    <name evidence="9" type="ORF">SAMN05660282_02086</name>
</gene>
<dbReference type="OrthoDB" id="554695at2"/>
<evidence type="ECO:0000256" key="4">
    <source>
        <dbReference type="ARBA" id="ARBA00022475"/>
    </source>
</evidence>
<keyword evidence="5 8" id="KW-0812">Transmembrane</keyword>
<feature type="transmembrane region" description="Helical" evidence="8">
    <location>
        <begin position="105"/>
        <end position="122"/>
    </location>
</feature>
<proteinExistence type="inferred from homology"/>
<feature type="transmembrane region" description="Helical" evidence="8">
    <location>
        <begin position="143"/>
        <end position="174"/>
    </location>
</feature>
<evidence type="ECO:0000313" key="10">
    <source>
        <dbReference type="Proteomes" id="UP000199065"/>
    </source>
</evidence>
<keyword evidence="3" id="KW-0813">Transport</keyword>
<keyword evidence="4 8" id="KW-1003">Cell membrane</keyword>
<feature type="transmembrane region" description="Helical" evidence="8">
    <location>
        <begin position="236"/>
        <end position="254"/>
    </location>
</feature>
<keyword evidence="7 8" id="KW-0472">Membrane</keyword>
<sequence length="261" mass="26652">MATISLPMWVTLILGALGAGWIDAVIGGGGLILIPLLMATLPGLAPVTVLATNKVAAVSGTASAAVTMVRRVRPNPRRLLIYAPLAGICSALGASVAAMVNKDTMRPLIILLLLAVGIFVALKPSFGTTPAAGSNLSTTRLGLAILGVGFIGFYDGIFGPGTGMFLIMVLTAALTQDFLTSAAMTKVINTATNIGALSVFIIGGHVWWSLALILAIANIAGAQLGARTVLGGGAKLVRWALLGLVVVMVCYLSYQQWGGLG</sequence>
<evidence type="ECO:0000256" key="7">
    <source>
        <dbReference type="ARBA" id="ARBA00023136"/>
    </source>
</evidence>
<name>A0A1I2V6K0_9CORY</name>
<dbReference type="InterPro" id="IPR052017">
    <property type="entry name" value="TSUP"/>
</dbReference>
<evidence type="ECO:0000313" key="9">
    <source>
        <dbReference type="EMBL" id="SFG82956.1"/>
    </source>
</evidence>
<dbReference type="AlphaFoldDB" id="A0A1I2V6K0"/>
<keyword evidence="6 8" id="KW-1133">Transmembrane helix</keyword>
<dbReference type="Proteomes" id="UP000199065">
    <property type="component" value="Unassembled WGS sequence"/>
</dbReference>
<comment type="subcellular location">
    <subcellularLocation>
        <location evidence="1 8">Cell membrane</location>
        <topology evidence="1 8">Multi-pass membrane protein</topology>
    </subcellularLocation>
</comment>
<organism evidence="9 10">
    <name type="scientific">Corynebacterium spheniscorum</name>
    <dbReference type="NCBI Taxonomy" id="185761"/>
    <lineage>
        <taxon>Bacteria</taxon>
        <taxon>Bacillati</taxon>
        <taxon>Actinomycetota</taxon>
        <taxon>Actinomycetes</taxon>
        <taxon>Mycobacteriales</taxon>
        <taxon>Corynebacteriaceae</taxon>
        <taxon>Corynebacterium</taxon>
    </lineage>
</organism>
<dbReference type="RefSeq" id="WP_092287091.1">
    <property type="nucleotide sequence ID" value="NZ_FOPJ01000017.1"/>
</dbReference>
<dbReference type="PANTHER" id="PTHR30269:SF0">
    <property type="entry name" value="MEMBRANE TRANSPORTER PROTEIN YFCA-RELATED"/>
    <property type="match status" value="1"/>
</dbReference>
<dbReference type="EMBL" id="FOPJ01000017">
    <property type="protein sequence ID" value="SFG82956.1"/>
    <property type="molecule type" value="Genomic_DNA"/>
</dbReference>
<keyword evidence="10" id="KW-1185">Reference proteome</keyword>